<evidence type="ECO:0000256" key="3">
    <source>
        <dbReference type="ARBA" id="ARBA00022679"/>
    </source>
</evidence>
<comment type="caution">
    <text evidence="9">Lacks conserved residue(s) required for the propagation of feature annotation.</text>
</comment>
<name>A0ABV4BDR5_9GAMM</name>
<dbReference type="PRINTS" id="PR00471">
    <property type="entry name" value="ACETATEKNASE"/>
</dbReference>
<keyword evidence="3 9" id="KW-0808">Transferase</keyword>
<evidence type="ECO:0000313" key="12">
    <source>
        <dbReference type="Proteomes" id="UP001564408"/>
    </source>
</evidence>
<dbReference type="PANTHER" id="PTHR21060:SF21">
    <property type="entry name" value="ACETATE KINASE"/>
    <property type="match status" value="1"/>
</dbReference>
<keyword evidence="5 9" id="KW-0547">Nucleotide-binding</keyword>
<keyword evidence="6 9" id="KW-0418">Kinase</keyword>
<evidence type="ECO:0000256" key="1">
    <source>
        <dbReference type="ARBA" id="ARBA00008748"/>
    </source>
</evidence>
<dbReference type="RefSeq" id="WP_369665885.1">
    <property type="nucleotide sequence ID" value="NZ_JBDKXB010000003.1"/>
</dbReference>
<evidence type="ECO:0000256" key="8">
    <source>
        <dbReference type="ARBA" id="ARBA00022842"/>
    </source>
</evidence>
<dbReference type="NCBIfam" id="TIGR00016">
    <property type="entry name" value="ackA"/>
    <property type="match status" value="1"/>
</dbReference>
<evidence type="ECO:0000256" key="10">
    <source>
        <dbReference type="RuleBase" id="RU003835"/>
    </source>
</evidence>
<dbReference type="EC" id="2.7.2.1" evidence="9"/>
<comment type="subcellular location">
    <subcellularLocation>
        <location evidence="9">Cytoplasm</location>
    </subcellularLocation>
</comment>
<feature type="active site" description="Proton donor/acceptor" evidence="9">
    <location>
        <position position="153"/>
    </location>
</feature>
<evidence type="ECO:0000256" key="4">
    <source>
        <dbReference type="ARBA" id="ARBA00022723"/>
    </source>
</evidence>
<dbReference type="PANTHER" id="PTHR21060">
    <property type="entry name" value="ACETATE KINASE"/>
    <property type="match status" value="1"/>
</dbReference>
<dbReference type="InterPro" id="IPR023865">
    <property type="entry name" value="Aliphatic_acid_kinase_CS"/>
</dbReference>
<comment type="cofactor">
    <cofactor evidence="9">
        <name>Mg(2+)</name>
        <dbReference type="ChEBI" id="CHEBI:18420"/>
    </cofactor>
    <cofactor evidence="9">
        <name>Mn(2+)</name>
        <dbReference type="ChEBI" id="CHEBI:29035"/>
    </cofactor>
    <text evidence="9">Mg(2+). Can also accept Mn(2+).</text>
</comment>
<dbReference type="GO" id="GO:0008776">
    <property type="term" value="F:acetate kinase activity"/>
    <property type="evidence" value="ECO:0007669"/>
    <property type="project" value="UniProtKB-EC"/>
</dbReference>
<comment type="function">
    <text evidence="9">Catalyzes the formation of acetyl phosphate from acetate and ATP. Can also catalyze the reverse reaction.</text>
</comment>
<feature type="binding site" evidence="9">
    <location>
        <position position="9"/>
    </location>
    <ligand>
        <name>Mg(2+)</name>
        <dbReference type="ChEBI" id="CHEBI:18420"/>
    </ligand>
</feature>
<keyword evidence="2 9" id="KW-0963">Cytoplasm</keyword>
<dbReference type="Pfam" id="PF00871">
    <property type="entry name" value="Acetate_kinase"/>
    <property type="match status" value="1"/>
</dbReference>
<proteinExistence type="inferred from homology"/>
<gene>
    <name evidence="9" type="primary">ackA</name>
    <name evidence="11" type="ORF">ABC977_03665</name>
</gene>
<evidence type="ECO:0000256" key="5">
    <source>
        <dbReference type="ARBA" id="ARBA00022741"/>
    </source>
</evidence>
<dbReference type="SUPFAM" id="SSF53067">
    <property type="entry name" value="Actin-like ATPase domain"/>
    <property type="match status" value="2"/>
</dbReference>
<comment type="similarity">
    <text evidence="1 9 10">Belongs to the acetokinase family.</text>
</comment>
<sequence>MTGDWLVINSGSSSLRFAVFGETGGTGLEALAARYRGHLAGLGGEAVRFRVEDGGGVTLIDETPTGSVDQSRALDWLLGWLEARADPMPLRGIGHRIVHGGRDFAAPERLDDRVLARLAALTPLAPLHQPHGLAPVRLFTRRWPAVPQVACFDTAYHAKQPAVARSFALPRRLTDAGLIRYGFHGLSYDYLSRRLAQRLGRSATGRVVMAHLGQGASLCAALDGGSVASSMGFSTLDGLPMGTRCGYLDPGLVLHLLTQEGLSAERVGEILYRESGLLGVSGLSADMRVLLASDEAGAREAIELFVYRVVREIGALAATLGGLDHLVFSGGIGERASAVRAAIGAGCRWLGLELDAQTNARHEMTISAAGSRIGAWVIPTDEERMIAFYTRELIGADAED</sequence>
<comment type="caution">
    <text evidence="11">The sequence shown here is derived from an EMBL/GenBank/DDBJ whole genome shotgun (WGS) entry which is preliminary data.</text>
</comment>
<dbReference type="InterPro" id="IPR043129">
    <property type="entry name" value="ATPase_NBD"/>
</dbReference>
<dbReference type="InterPro" id="IPR000890">
    <property type="entry name" value="Aliphatic_acid_kin_short-chain"/>
</dbReference>
<reference evidence="11 12" key="1">
    <citation type="submission" date="2024-05" db="EMBL/GenBank/DDBJ databases">
        <title>Genome Sequence and Characterization of the New Strain Purple Sulfur Bacterium of Genus Thioalkalicoccus.</title>
        <authorList>
            <person name="Bryantseva I.A."/>
            <person name="Kyndt J.A."/>
            <person name="Imhoff J.F."/>
        </authorList>
    </citation>
    <scope>NUCLEOTIDE SEQUENCE [LARGE SCALE GENOMIC DNA]</scope>
    <source>
        <strain evidence="11 12">Um2</strain>
    </source>
</reference>
<feature type="binding site" evidence="9">
    <location>
        <begin position="286"/>
        <end position="288"/>
    </location>
    <ligand>
        <name>ATP</name>
        <dbReference type="ChEBI" id="CHEBI:30616"/>
    </ligand>
</feature>
<feature type="binding site" evidence="9">
    <location>
        <begin position="211"/>
        <end position="215"/>
    </location>
    <ligand>
        <name>ATP</name>
        <dbReference type="ChEBI" id="CHEBI:30616"/>
    </ligand>
</feature>
<evidence type="ECO:0000313" key="11">
    <source>
        <dbReference type="EMBL" id="MEY6431502.1"/>
    </source>
</evidence>
<comment type="catalytic activity">
    <reaction evidence="9">
        <text>acetate + ATP = acetyl phosphate + ADP</text>
        <dbReference type="Rhea" id="RHEA:11352"/>
        <dbReference type="ChEBI" id="CHEBI:22191"/>
        <dbReference type="ChEBI" id="CHEBI:30089"/>
        <dbReference type="ChEBI" id="CHEBI:30616"/>
        <dbReference type="ChEBI" id="CHEBI:456216"/>
        <dbReference type="EC" id="2.7.2.1"/>
    </reaction>
</comment>
<accession>A0ABV4BDR5</accession>
<dbReference type="PIRSF" id="PIRSF000722">
    <property type="entry name" value="Acetate_prop_kin"/>
    <property type="match status" value="1"/>
</dbReference>
<dbReference type="EMBL" id="JBDKXB010000003">
    <property type="protein sequence ID" value="MEY6431502.1"/>
    <property type="molecule type" value="Genomic_DNA"/>
</dbReference>
<feature type="binding site" evidence="9">
    <location>
        <position position="382"/>
    </location>
    <ligand>
        <name>Mg(2+)</name>
        <dbReference type="ChEBI" id="CHEBI:18420"/>
    </ligand>
</feature>
<dbReference type="HAMAP" id="MF_00020">
    <property type="entry name" value="Acetate_kinase"/>
    <property type="match status" value="1"/>
</dbReference>
<keyword evidence="8 9" id="KW-0460">Magnesium</keyword>
<keyword evidence="4 9" id="KW-0479">Metal-binding</keyword>
<comment type="pathway">
    <text evidence="9">Metabolic intermediate biosynthesis; acetyl-CoA biosynthesis; acetyl-CoA from acetate: step 1/2.</text>
</comment>
<organism evidence="11 12">
    <name type="scientific">Thioalkalicoccus limnaeus</name>
    <dbReference type="NCBI Taxonomy" id="120681"/>
    <lineage>
        <taxon>Bacteria</taxon>
        <taxon>Pseudomonadati</taxon>
        <taxon>Pseudomonadota</taxon>
        <taxon>Gammaproteobacteria</taxon>
        <taxon>Chromatiales</taxon>
        <taxon>Chromatiaceae</taxon>
        <taxon>Thioalkalicoccus</taxon>
    </lineage>
</organism>
<keyword evidence="12" id="KW-1185">Reference proteome</keyword>
<evidence type="ECO:0000256" key="2">
    <source>
        <dbReference type="ARBA" id="ARBA00022490"/>
    </source>
</evidence>
<comment type="subunit">
    <text evidence="9">Homodimer.</text>
</comment>
<evidence type="ECO:0000256" key="9">
    <source>
        <dbReference type="HAMAP-Rule" id="MF_00020"/>
    </source>
</evidence>
<keyword evidence="7 9" id="KW-0067">ATP-binding</keyword>
<protein>
    <recommendedName>
        <fullName evidence="9">Acetate kinase</fullName>
        <ecNumber evidence="9">2.7.2.1</ecNumber>
    </recommendedName>
    <alternativeName>
        <fullName evidence="9">Acetokinase</fullName>
    </alternativeName>
</protein>
<evidence type="ECO:0000256" key="6">
    <source>
        <dbReference type="ARBA" id="ARBA00022777"/>
    </source>
</evidence>
<feature type="binding site" evidence="9">
    <location>
        <position position="96"/>
    </location>
    <ligand>
        <name>substrate</name>
    </ligand>
</feature>
<feature type="site" description="Transition state stabilizer" evidence="9">
    <location>
        <position position="184"/>
    </location>
</feature>
<evidence type="ECO:0000256" key="7">
    <source>
        <dbReference type="ARBA" id="ARBA00022840"/>
    </source>
</evidence>
<dbReference type="Proteomes" id="UP001564408">
    <property type="component" value="Unassembled WGS sequence"/>
</dbReference>
<dbReference type="Gene3D" id="3.30.420.40">
    <property type="match status" value="2"/>
</dbReference>
<dbReference type="PROSITE" id="PS01076">
    <property type="entry name" value="ACETATE_KINASE_2"/>
    <property type="match status" value="1"/>
</dbReference>
<feature type="site" description="Transition state stabilizer" evidence="9">
    <location>
        <position position="244"/>
    </location>
</feature>
<dbReference type="InterPro" id="IPR004372">
    <property type="entry name" value="Ac/propionate_kinase"/>
</dbReference>